<organism evidence="1">
    <name type="scientific">Rhizophora mucronata</name>
    <name type="common">Asiatic mangrove</name>
    <dbReference type="NCBI Taxonomy" id="61149"/>
    <lineage>
        <taxon>Eukaryota</taxon>
        <taxon>Viridiplantae</taxon>
        <taxon>Streptophyta</taxon>
        <taxon>Embryophyta</taxon>
        <taxon>Tracheophyta</taxon>
        <taxon>Spermatophyta</taxon>
        <taxon>Magnoliopsida</taxon>
        <taxon>eudicotyledons</taxon>
        <taxon>Gunneridae</taxon>
        <taxon>Pentapetalae</taxon>
        <taxon>rosids</taxon>
        <taxon>fabids</taxon>
        <taxon>Malpighiales</taxon>
        <taxon>Rhizophoraceae</taxon>
        <taxon>Rhizophora</taxon>
    </lineage>
</organism>
<name>A0A2P2NY00_RHIMU</name>
<protein>
    <submittedName>
        <fullName evidence="1">Uncharacterized protein</fullName>
    </submittedName>
</protein>
<accession>A0A2P2NY00</accession>
<evidence type="ECO:0000313" key="1">
    <source>
        <dbReference type="EMBL" id="MBX47334.1"/>
    </source>
</evidence>
<proteinExistence type="predicted"/>
<sequence>MVITWGTCKSYKYHYLTLVLKKSCHQHYLCICQLCLL</sequence>
<dbReference type="AlphaFoldDB" id="A0A2P2NY00"/>
<reference evidence="1" key="1">
    <citation type="submission" date="2018-02" db="EMBL/GenBank/DDBJ databases">
        <title>Rhizophora mucronata_Transcriptome.</title>
        <authorList>
            <person name="Meera S.P."/>
            <person name="Sreeshan A."/>
            <person name="Augustine A."/>
        </authorList>
    </citation>
    <scope>NUCLEOTIDE SEQUENCE</scope>
    <source>
        <tissue evidence="1">Leaf</tissue>
    </source>
</reference>
<dbReference type="EMBL" id="GGEC01066850">
    <property type="protein sequence ID" value="MBX47334.1"/>
    <property type="molecule type" value="Transcribed_RNA"/>
</dbReference>